<evidence type="ECO:0000313" key="2">
    <source>
        <dbReference type="Proteomes" id="UP001597083"/>
    </source>
</evidence>
<dbReference type="Proteomes" id="UP001597083">
    <property type="component" value="Unassembled WGS sequence"/>
</dbReference>
<proteinExistence type="predicted"/>
<comment type="caution">
    <text evidence="1">The sequence shown here is derived from an EMBL/GenBank/DDBJ whole genome shotgun (WGS) entry which is preliminary data.</text>
</comment>
<sequence>ARDTAAGWLALLADSQPPALRNTEAALAQRTLALAIVREALLDLLANGDTTRTTTSLRLQLDRLG</sequence>
<dbReference type="EMBL" id="JBHTIR010004084">
    <property type="protein sequence ID" value="MFD0856368.1"/>
    <property type="molecule type" value="Genomic_DNA"/>
</dbReference>
<organism evidence="1 2">
    <name type="scientific">Actinomadura adrarensis</name>
    <dbReference type="NCBI Taxonomy" id="1819600"/>
    <lineage>
        <taxon>Bacteria</taxon>
        <taxon>Bacillati</taxon>
        <taxon>Actinomycetota</taxon>
        <taxon>Actinomycetes</taxon>
        <taxon>Streptosporangiales</taxon>
        <taxon>Thermomonosporaceae</taxon>
        <taxon>Actinomadura</taxon>
    </lineage>
</organism>
<name>A0ABW3CRW2_9ACTN</name>
<evidence type="ECO:0000313" key="1">
    <source>
        <dbReference type="EMBL" id="MFD0856368.1"/>
    </source>
</evidence>
<accession>A0ABW3CRW2</accession>
<evidence type="ECO:0008006" key="3">
    <source>
        <dbReference type="Google" id="ProtNLM"/>
    </source>
</evidence>
<gene>
    <name evidence="1" type="ORF">ACFQ07_29280</name>
</gene>
<protein>
    <recommendedName>
        <fullName evidence="3">TetR/AcrR family transcriptional regulator</fullName>
    </recommendedName>
</protein>
<reference evidence="2" key="1">
    <citation type="journal article" date="2019" name="Int. J. Syst. Evol. Microbiol.">
        <title>The Global Catalogue of Microorganisms (GCM) 10K type strain sequencing project: providing services to taxonomists for standard genome sequencing and annotation.</title>
        <authorList>
            <consortium name="The Broad Institute Genomics Platform"/>
            <consortium name="The Broad Institute Genome Sequencing Center for Infectious Disease"/>
            <person name="Wu L."/>
            <person name="Ma J."/>
        </authorList>
    </citation>
    <scope>NUCLEOTIDE SEQUENCE [LARGE SCALE GENOMIC DNA]</scope>
    <source>
        <strain evidence="2">JCM 31696</strain>
    </source>
</reference>
<keyword evidence="2" id="KW-1185">Reference proteome</keyword>
<feature type="non-terminal residue" evidence="1">
    <location>
        <position position="1"/>
    </location>
</feature>